<keyword evidence="11 12" id="KW-0694">RNA-binding</keyword>
<proteinExistence type="inferred from homology"/>
<sequence>MERSQLRASPRHWSLGSRPLSLQAGENKTGHISAGTNEGILFFDNVFPLRIQKLLRIPFTPQDKSGGFLDKFLSPSITGTDPAKLIEKASSQKSIAINPTETIARLKEGGAFVKFTHDTGTPLSEVEKVLQEYLREKRIKPWWSPFRRMRVGVVKGRPWVEDLYRLPSSRLKVEFIPSEPGAEAVEQSQEQLYALFRPYGKLADIKPQSSDSKVLPKFAYIDFATIPRATMAKNCMHGYTIAEAEGGGQKGTVLRLAYEQKVKAHWIRDWLVNHPRIVIPVLAALVAGITVAVFDPIRTFFVKAHITRTWHIEDNWIYKWIKGYANDIIKWHRRPDDDAGMDAVWDDRKGNIEQIQTWLMETADTFIIVQGPRGSGKRELVVDQTLQDKKYKLIIDCKPIQEARGDSATINAAAAQVGYRPVFSFLNSWSGMIDMAAQGATGVKTGFSETLDTQLGKIWNNTATALRSIALDHRHKEDKDAHLGEDEWLEAHPERRPVVVIDNFLHKSQEGGMVYDKIAEWAARLTTANIAHVIFLTNDVSFSKSLSKALPDRVFRQISLSDCSPDVAKRFVVTHLDADVEDDPPPKDGSSKEIPSQSRNDLGELDTCIDLLGGRLTDLEFLARRIKTGETPTKAVHEIIDQSASEILKMYIFGSDDADSTKHWSSEQAWLLIKQLAEKETLRYNEILLSDTYKSGGENVLRALEQAELITIVSGPNGRPASVKPGKPVYQSAFKRLTEDTVLRSRLDLAILTDLTKIETASIEKVENELLLLSKLNSTPAKLAPRIQYLLGKLATSQEKVEAYELESKGLKKLLGEEF</sequence>
<dbReference type="GO" id="GO:0006397">
    <property type="term" value="P:mRNA processing"/>
    <property type="evidence" value="ECO:0007669"/>
    <property type="project" value="UniProtKB-UniRule"/>
</dbReference>
<dbReference type="EMBL" id="MU004297">
    <property type="protein sequence ID" value="KAF2660846.1"/>
    <property type="molecule type" value="Genomic_DNA"/>
</dbReference>
<dbReference type="GO" id="GO:0005743">
    <property type="term" value="C:mitochondrial inner membrane"/>
    <property type="evidence" value="ECO:0007669"/>
    <property type="project" value="UniProtKB-SubCell"/>
</dbReference>
<evidence type="ECO:0000256" key="9">
    <source>
        <dbReference type="ARBA" id="ARBA00023136"/>
    </source>
</evidence>
<keyword evidence="16" id="KW-1185">Reference proteome</keyword>
<keyword evidence="9" id="KW-0472">Membrane</keyword>
<comment type="subcellular location">
    <subcellularLocation>
        <location evidence="1 12">Mitochondrion inner membrane</location>
        <topology evidence="1 12">Single-pass membrane protein</topology>
    </subcellularLocation>
</comment>
<accession>A0A6A6TN04</accession>
<dbReference type="PANTHER" id="PTHR32198:SF2">
    <property type="entry name" value="MITOCHONDRIAL ESCAPE PROTEIN 2"/>
    <property type="match status" value="1"/>
</dbReference>
<evidence type="ECO:0000256" key="8">
    <source>
        <dbReference type="ARBA" id="ARBA00023128"/>
    </source>
</evidence>
<dbReference type="Pfam" id="PF00076">
    <property type="entry name" value="RRM_1"/>
    <property type="match status" value="1"/>
</dbReference>
<comment type="similarity">
    <text evidence="2 12">Belongs to the YME2 family.</text>
</comment>
<dbReference type="CDD" id="cd12433">
    <property type="entry name" value="RRM_Yme2p_like"/>
    <property type="match status" value="1"/>
</dbReference>
<evidence type="ECO:0000313" key="16">
    <source>
        <dbReference type="Proteomes" id="UP000799324"/>
    </source>
</evidence>
<evidence type="ECO:0000256" key="12">
    <source>
        <dbReference type="RuleBase" id="RU367108"/>
    </source>
</evidence>
<dbReference type="AlphaFoldDB" id="A0A6A6TN04"/>
<evidence type="ECO:0000256" key="1">
    <source>
        <dbReference type="ARBA" id="ARBA00004434"/>
    </source>
</evidence>
<dbReference type="InterPro" id="IPR018850">
    <property type="entry name" value="Mt_escape_2_C"/>
</dbReference>
<evidence type="ECO:0000256" key="3">
    <source>
        <dbReference type="ARBA" id="ARBA00020222"/>
    </source>
</evidence>
<name>A0A6A6TN04_9PLEO</name>
<feature type="domain" description="RRM" evidence="14">
    <location>
        <begin position="169"/>
        <end position="261"/>
    </location>
</feature>
<keyword evidence="8 12" id="KW-0496">Mitochondrion</keyword>
<dbReference type="PANTHER" id="PTHR32198">
    <property type="entry name" value="MITOCHONDRIAL ESCAPE PROTEIN 2"/>
    <property type="match status" value="1"/>
</dbReference>
<evidence type="ECO:0000259" key="14">
    <source>
        <dbReference type="PROSITE" id="PS50102"/>
    </source>
</evidence>
<dbReference type="Gene3D" id="3.30.70.330">
    <property type="match status" value="1"/>
</dbReference>
<comment type="function">
    <text evidence="10 12">Plays a role in maintaining the mitochondrial genome and in controlling the mtDNA escape. Involved in the regulation of mtDNA nucleotide structure and number. May have a dispensable role in early maturation of pre-rRNA.</text>
</comment>
<evidence type="ECO:0000256" key="2">
    <source>
        <dbReference type="ARBA" id="ARBA00010320"/>
    </source>
</evidence>
<dbReference type="InterPro" id="IPR039627">
    <property type="entry name" value="Yme2_C"/>
</dbReference>
<evidence type="ECO:0000256" key="10">
    <source>
        <dbReference type="ARBA" id="ARBA00025276"/>
    </source>
</evidence>
<dbReference type="OrthoDB" id="10267654at2759"/>
<keyword evidence="12" id="KW-0507">mRNA processing</keyword>
<keyword evidence="5 12" id="KW-0999">Mitochondrion inner membrane</keyword>
<dbReference type="InterPro" id="IPR000504">
    <property type="entry name" value="RRM_dom"/>
</dbReference>
<dbReference type="Pfam" id="PF10443">
    <property type="entry name" value="RNA12"/>
    <property type="match status" value="1"/>
</dbReference>
<dbReference type="PROSITE" id="PS50102">
    <property type="entry name" value="RRM"/>
    <property type="match status" value="1"/>
</dbReference>
<keyword evidence="4" id="KW-0812">Transmembrane</keyword>
<evidence type="ECO:0000256" key="13">
    <source>
        <dbReference type="SAM" id="MobiDB-lite"/>
    </source>
</evidence>
<evidence type="ECO:0000256" key="11">
    <source>
        <dbReference type="PROSITE-ProRule" id="PRU00176"/>
    </source>
</evidence>
<dbReference type="InterPro" id="IPR034260">
    <property type="entry name" value="Yme2_RRM"/>
</dbReference>
<protein>
    <recommendedName>
        <fullName evidence="3 12">Mitochondrial escape protein 2</fullName>
    </recommendedName>
</protein>
<dbReference type="Proteomes" id="UP000799324">
    <property type="component" value="Unassembled WGS sequence"/>
</dbReference>
<gene>
    <name evidence="15" type="ORF">K491DRAFT_711428</name>
</gene>
<feature type="region of interest" description="Disordered" evidence="13">
    <location>
        <begin position="1"/>
        <end position="24"/>
    </location>
</feature>
<dbReference type="InterPro" id="IPR035979">
    <property type="entry name" value="RBD_domain_sf"/>
</dbReference>
<organism evidence="15 16">
    <name type="scientific">Lophiostoma macrostomum CBS 122681</name>
    <dbReference type="NCBI Taxonomy" id="1314788"/>
    <lineage>
        <taxon>Eukaryota</taxon>
        <taxon>Fungi</taxon>
        <taxon>Dikarya</taxon>
        <taxon>Ascomycota</taxon>
        <taxon>Pezizomycotina</taxon>
        <taxon>Dothideomycetes</taxon>
        <taxon>Pleosporomycetidae</taxon>
        <taxon>Pleosporales</taxon>
        <taxon>Lophiostomataceae</taxon>
        <taxon>Lophiostoma</taxon>
    </lineage>
</organism>
<feature type="region of interest" description="Disordered" evidence="13">
    <location>
        <begin position="578"/>
        <end position="600"/>
    </location>
</feature>
<dbReference type="InterPro" id="IPR012677">
    <property type="entry name" value="Nucleotide-bd_a/b_plait_sf"/>
</dbReference>
<evidence type="ECO:0000256" key="6">
    <source>
        <dbReference type="ARBA" id="ARBA00022946"/>
    </source>
</evidence>
<evidence type="ECO:0000256" key="5">
    <source>
        <dbReference type="ARBA" id="ARBA00022792"/>
    </source>
</evidence>
<dbReference type="GO" id="GO:0003723">
    <property type="term" value="F:RNA binding"/>
    <property type="evidence" value="ECO:0007669"/>
    <property type="project" value="UniProtKB-UniRule"/>
</dbReference>
<reference evidence="15" key="1">
    <citation type="journal article" date="2020" name="Stud. Mycol.">
        <title>101 Dothideomycetes genomes: a test case for predicting lifestyles and emergence of pathogens.</title>
        <authorList>
            <person name="Haridas S."/>
            <person name="Albert R."/>
            <person name="Binder M."/>
            <person name="Bloem J."/>
            <person name="Labutti K."/>
            <person name="Salamov A."/>
            <person name="Andreopoulos B."/>
            <person name="Baker S."/>
            <person name="Barry K."/>
            <person name="Bills G."/>
            <person name="Bluhm B."/>
            <person name="Cannon C."/>
            <person name="Castanera R."/>
            <person name="Culley D."/>
            <person name="Daum C."/>
            <person name="Ezra D."/>
            <person name="Gonzalez J."/>
            <person name="Henrissat B."/>
            <person name="Kuo A."/>
            <person name="Liang C."/>
            <person name="Lipzen A."/>
            <person name="Lutzoni F."/>
            <person name="Magnuson J."/>
            <person name="Mondo S."/>
            <person name="Nolan M."/>
            <person name="Ohm R."/>
            <person name="Pangilinan J."/>
            <person name="Park H.-J."/>
            <person name="Ramirez L."/>
            <person name="Alfaro M."/>
            <person name="Sun H."/>
            <person name="Tritt A."/>
            <person name="Yoshinaga Y."/>
            <person name="Zwiers L.-H."/>
            <person name="Turgeon B."/>
            <person name="Goodwin S."/>
            <person name="Spatafora J."/>
            <person name="Crous P."/>
            <person name="Grigoriev I."/>
        </authorList>
    </citation>
    <scope>NUCLEOTIDE SEQUENCE</scope>
    <source>
        <strain evidence="15">CBS 122681</strain>
    </source>
</reference>
<evidence type="ECO:0000313" key="15">
    <source>
        <dbReference type="EMBL" id="KAF2660846.1"/>
    </source>
</evidence>
<keyword evidence="6" id="KW-0809">Transit peptide</keyword>
<evidence type="ECO:0000256" key="7">
    <source>
        <dbReference type="ARBA" id="ARBA00022989"/>
    </source>
</evidence>
<evidence type="ECO:0000256" key="4">
    <source>
        <dbReference type="ARBA" id="ARBA00022692"/>
    </source>
</evidence>
<dbReference type="SUPFAM" id="SSF54928">
    <property type="entry name" value="RNA-binding domain, RBD"/>
    <property type="match status" value="1"/>
</dbReference>
<keyword evidence="7" id="KW-1133">Transmembrane helix</keyword>